<dbReference type="Pfam" id="PF13826">
    <property type="entry name" value="Monooxy_af470-like"/>
    <property type="match status" value="1"/>
</dbReference>
<evidence type="ECO:0000313" key="1">
    <source>
        <dbReference type="EMBL" id="NML95129.1"/>
    </source>
</evidence>
<keyword evidence="2" id="KW-1185">Reference proteome</keyword>
<dbReference type="SUPFAM" id="SSF54909">
    <property type="entry name" value="Dimeric alpha+beta barrel"/>
    <property type="match status" value="1"/>
</dbReference>
<sequence length="190" mass="20977">MCPPTEPARNATQGRLGGARRIQLPNTIHPGRFTANHRSPLTVFMIGMRINKLHRIDKWWPVARAMRPMIAELSGQPDSGFLGAEVMRSGLRTLVFLQYWRSFDDLERFATDRSASHLPAWKAFYRKANSGEAVGIFHETYCVDPGRFETVYGNMPAFGLGRVAGLSPAGGARNKARARMSISAGSSSAL</sequence>
<organism evidence="1 2">
    <name type="scientific">Novosphingobium olei</name>
    <dbReference type="NCBI Taxonomy" id="2728851"/>
    <lineage>
        <taxon>Bacteria</taxon>
        <taxon>Pseudomonadati</taxon>
        <taxon>Pseudomonadota</taxon>
        <taxon>Alphaproteobacteria</taxon>
        <taxon>Sphingomonadales</taxon>
        <taxon>Sphingomonadaceae</taxon>
        <taxon>Novosphingobium</taxon>
    </lineage>
</organism>
<dbReference type="EMBL" id="JABBGM010000007">
    <property type="protein sequence ID" value="NML95129.1"/>
    <property type="molecule type" value="Genomic_DNA"/>
</dbReference>
<dbReference type="AlphaFoldDB" id="A0A7Y0BRD5"/>
<evidence type="ECO:0000313" key="2">
    <source>
        <dbReference type="Proteomes" id="UP000583556"/>
    </source>
</evidence>
<name>A0A7Y0BRD5_9SPHN</name>
<dbReference type="Proteomes" id="UP000583556">
    <property type="component" value="Unassembled WGS sequence"/>
</dbReference>
<comment type="caution">
    <text evidence="1">The sequence shown here is derived from an EMBL/GenBank/DDBJ whole genome shotgun (WGS) entry which is preliminary data.</text>
</comment>
<gene>
    <name evidence="1" type="ORF">HHL27_15755</name>
</gene>
<accession>A0A7Y0BRD5</accession>
<dbReference type="InterPro" id="IPR011008">
    <property type="entry name" value="Dimeric_a/b-barrel"/>
</dbReference>
<reference evidence="1 2" key="1">
    <citation type="submission" date="2020-04" db="EMBL/GenBank/DDBJ databases">
        <title>Novosphingobium sp. TW-4 isolated from soil.</title>
        <authorList>
            <person name="Dahal R.H."/>
            <person name="Chaudhary D.K."/>
        </authorList>
    </citation>
    <scope>NUCLEOTIDE SEQUENCE [LARGE SCALE GENOMIC DNA]</scope>
    <source>
        <strain evidence="1 2">TW-4</strain>
    </source>
</reference>
<proteinExistence type="predicted"/>
<dbReference type="InterPro" id="IPR025444">
    <property type="entry name" value="Monooxy_af470"/>
</dbReference>
<protein>
    <submittedName>
        <fullName evidence="1">DUF4188 domain-containing protein</fullName>
    </submittedName>
</protein>